<evidence type="ECO:0000256" key="5">
    <source>
        <dbReference type="ARBA" id="ARBA00022989"/>
    </source>
</evidence>
<dbReference type="Pfam" id="PF02322">
    <property type="entry name" value="Cyt_bd_oxida_II"/>
    <property type="match status" value="1"/>
</dbReference>
<gene>
    <name evidence="8" type="ORF">KSB_31460</name>
</gene>
<feature type="transmembrane region" description="Helical" evidence="7">
    <location>
        <begin position="60"/>
        <end position="82"/>
    </location>
</feature>
<comment type="similarity">
    <text evidence="2">Belongs to the cytochrome ubiquinol oxidase subunit 2 family.</text>
</comment>
<dbReference type="RefSeq" id="WP_201371352.1">
    <property type="nucleotide sequence ID" value="NZ_BNJG01000001.1"/>
</dbReference>
<evidence type="ECO:0000313" key="9">
    <source>
        <dbReference type="Proteomes" id="UP000654345"/>
    </source>
</evidence>
<evidence type="ECO:0000256" key="7">
    <source>
        <dbReference type="SAM" id="Phobius"/>
    </source>
</evidence>
<keyword evidence="4 7" id="KW-0812">Transmembrane</keyword>
<dbReference type="Proteomes" id="UP000654345">
    <property type="component" value="Unassembled WGS sequence"/>
</dbReference>
<evidence type="ECO:0000256" key="2">
    <source>
        <dbReference type="ARBA" id="ARBA00007543"/>
    </source>
</evidence>
<organism evidence="8 9">
    <name type="scientific">Ktedonobacter robiniae</name>
    <dbReference type="NCBI Taxonomy" id="2778365"/>
    <lineage>
        <taxon>Bacteria</taxon>
        <taxon>Bacillati</taxon>
        <taxon>Chloroflexota</taxon>
        <taxon>Ktedonobacteria</taxon>
        <taxon>Ktedonobacterales</taxon>
        <taxon>Ktedonobacteraceae</taxon>
        <taxon>Ktedonobacter</taxon>
    </lineage>
</organism>
<keyword evidence="9" id="KW-1185">Reference proteome</keyword>
<evidence type="ECO:0000256" key="1">
    <source>
        <dbReference type="ARBA" id="ARBA00004651"/>
    </source>
</evidence>
<feature type="transmembrane region" description="Helical" evidence="7">
    <location>
        <begin position="238"/>
        <end position="258"/>
    </location>
</feature>
<protein>
    <submittedName>
        <fullName evidence="8">Cytochrome D ubiquinol oxidase subunit II</fullName>
    </submittedName>
</protein>
<feature type="transmembrane region" description="Helical" evidence="7">
    <location>
        <begin position="161"/>
        <end position="185"/>
    </location>
</feature>
<name>A0ABQ3UPL5_9CHLR</name>
<evidence type="ECO:0000256" key="4">
    <source>
        <dbReference type="ARBA" id="ARBA00022692"/>
    </source>
</evidence>
<evidence type="ECO:0000256" key="6">
    <source>
        <dbReference type="ARBA" id="ARBA00023136"/>
    </source>
</evidence>
<keyword evidence="5 7" id="KW-1133">Transmembrane helix</keyword>
<evidence type="ECO:0000256" key="3">
    <source>
        <dbReference type="ARBA" id="ARBA00022475"/>
    </source>
</evidence>
<feature type="transmembrane region" description="Helical" evidence="7">
    <location>
        <begin position="205"/>
        <end position="226"/>
    </location>
</feature>
<dbReference type="EMBL" id="BNJG01000001">
    <property type="protein sequence ID" value="GHO54671.1"/>
    <property type="molecule type" value="Genomic_DNA"/>
</dbReference>
<dbReference type="PANTHER" id="PTHR43141">
    <property type="entry name" value="CYTOCHROME BD2 SUBUNIT II"/>
    <property type="match status" value="1"/>
</dbReference>
<feature type="transmembrane region" description="Helical" evidence="7">
    <location>
        <begin position="6"/>
        <end position="34"/>
    </location>
</feature>
<keyword evidence="6 7" id="KW-0472">Membrane</keyword>
<feature type="transmembrane region" description="Helical" evidence="7">
    <location>
        <begin position="263"/>
        <end position="281"/>
    </location>
</feature>
<evidence type="ECO:0000313" key="8">
    <source>
        <dbReference type="EMBL" id="GHO54671.1"/>
    </source>
</evidence>
<feature type="transmembrane region" description="Helical" evidence="7">
    <location>
        <begin position="88"/>
        <end position="107"/>
    </location>
</feature>
<comment type="caution">
    <text evidence="8">The sequence shown here is derived from an EMBL/GenBank/DDBJ whole genome shotgun (WGS) entry which is preliminary data.</text>
</comment>
<comment type="subcellular location">
    <subcellularLocation>
        <location evidence="1">Cell membrane</location>
        <topology evidence="1">Multi-pass membrane protein</topology>
    </subcellularLocation>
</comment>
<accession>A0ABQ3UPL5</accession>
<feature type="transmembrane region" description="Helical" evidence="7">
    <location>
        <begin position="119"/>
        <end position="141"/>
    </location>
</feature>
<keyword evidence="3" id="KW-1003">Cell membrane</keyword>
<proteinExistence type="inferred from homology"/>
<dbReference type="InterPro" id="IPR003317">
    <property type="entry name" value="Cyt-d_oxidase_su2"/>
</dbReference>
<dbReference type="PANTHER" id="PTHR43141:SF4">
    <property type="entry name" value="CYTOCHROME BD2 SUBUNIT II"/>
    <property type="match status" value="1"/>
</dbReference>
<sequence>MDVALAALIVLWWALITYAVLGGADFGAGVWNLVAFGRSRQRQRELIHHALGPVWEANHVWLIFLIVGLFTIFPAAFAALSIALFLPLTFALIGIVLRGAAFIYRYYATDAEGRFASSWEAVFSVASLLTPFTLGLSAAAVASGKLLPASGKPDAAYMASWLSPFALVIGLMAIALCSTLAAVYLAVEASSAHNDELASFYRNNALIVGAITAVLGALGLALSTVYAPLLWNGMLTRAWPVVIATMLIGLGTAGALFFRRYRIARVLMITEAAFLLSSWGLSQYPYILPPHYTIDGSSNEAYVIEVALICVLAGMVLLVPSLYYLFSVFKLPYPAPGIRREDKKSV</sequence>
<reference evidence="8 9" key="1">
    <citation type="journal article" date="2021" name="Int. J. Syst. Evol. Microbiol.">
        <title>Reticulibacter mediterranei gen. nov., sp. nov., within the new family Reticulibacteraceae fam. nov., and Ktedonospora formicarum gen. nov., sp. nov., Ktedonobacter robiniae sp. nov., Dictyobacter formicarum sp. nov. and Dictyobacter arantiisoli sp. nov., belonging to the class Ktedonobacteria.</title>
        <authorList>
            <person name="Yabe S."/>
            <person name="Zheng Y."/>
            <person name="Wang C.M."/>
            <person name="Sakai Y."/>
            <person name="Abe K."/>
            <person name="Yokota A."/>
            <person name="Donadio S."/>
            <person name="Cavaletti L."/>
            <person name="Monciardini P."/>
        </authorList>
    </citation>
    <scope>NUCLEOTIDE SEQUENCE [LARGE SCALE GENOMIC DNA]</scope>
    <source>
        <strain evidence="8 9">SOSP1-30</strain>
    </source>
</reference>
<feature type="transmembrane region" description="Helical" evidence="7">
    <location>
        <begin position="301"/>
        <end position="326"/>
    </location>
</feature>